<evidence type="ECO:0000313" key="3">
    <source>
        <dbReference type="Proteomes" id="UP000281406"/>
    </source>
</evidence>
<protein>
    <submittedName>
        <fullName evidence="2">Hsc70-interacting protein</fullName>
    </submittedName>
</protein>
<reference evidence="2 3" key="1">
    <citation type="submission" date="2018-10" db="EMBL/GenBank/DDBJ databases">
        <title>Genome assembly for a Yunnan-Guizhou Plateau 3E fish, Anabarilius grahami (Regan), and its evolutionary and genetic applications.</title>
        <authorList>
            <person name="Jiang W."/>
        </authorList>
    </citation>
    <scope>NUCLEOTIDE SEQUENCE [LARGE SCALE GENOMIC DNA]</scope>
    <source>
        <strain evidence="2">AG-KIZ</strain>
        <tissue evidence="2">Muscle</tissue>
    </source>
</reference>
<dbReference type="EMBL" id="RJVU01042534">
    <property type="protein sequence ID" value="ROL45833.1"/>
    <property type="molecule type" value="Genomic_DNA"/>
</dbReference>
<feature type="compositionally biased region" description="Low complexity" evidence="1">
    <location>
        <begin position="71"/>
        <end position="81"/>
    </location>
</feature>
<evidence type="ECO:0000256" key="1">
    <source>
        <dbReference type="SAM" id="MobiDB-lite"/>
    </source>
</evidence>
<dbReference type="Proteomes" id="UP000281406">
    <property type="component" value="Unassembled WGS sequence"/>
</dbReference>
<proteinExistence type="predicted"/>
<dbReference type="OrthoDB" id="533763at2759"/>
<dbReference type="Gene3D" id="1.10.260.100">
    <property type="match status" value="1"/>
</dbReference>
<comment type="caution">
    <text evidence="2">The sequence shown here is derived from an EMBL/GenBank/DDBJ whole genome shotgun (WGS) entry which is preliminary data.</text>
</comment>
<evidence type="ECO:0000313" key="2">
    <source>
        <dbReference type="EMBL" id="ROL45833.1"/>
    </source>
</evidence>
<sequence>MSEIQLFPSDDESLISQESSPHPSHVRSTREPPDVISESPEPLRGRQPIRATSRTPRRQGLPSPPPTRQQSASPASSYASAHPTIPAIEKWTVDPEVMAAYVAQNPAAIAKYQGNPKIMALINKLSSKFDVYYSKLTIYVMYLYI</sequence>
<organism evidence="2 3">
    <name type="scientific">Anabarilius grahami</name>
    <name type="common">Kanglang fish</name>
    <name type="synonym">Barilius grahami</name>
    <dbReference type="NCBI Taxonomy" id="495550"/>
    <lineage>
        <taxon>Eukaryota</taxon>
        <taxon>Metazoa</taxon>
        <taxon>Chordata</taxon>
        <taxon>Craniata</taxon>
        <taxon>Vertebrata</taxon>
        <taxon>Euteleostomi</taxon>
        <taxon>Actinopterygii</taxon>
        <taxon>Neopterygii</taxon>
        <taxon>Teleostei</taxon>
        <taxon>Ostariophysi</taxon>
        <taxon>Cypriniformes</taxon>
        <taxon>Xenocyprididae</taxon>
        <taxon>Xenocypridinae</taxon>
        <taxon>Xenocypridinae incertae sedis</taxon>
        <taxon>Anabarilius</taxon>
    </lineage>
</organism>
<feature type="region of interest" description="Disordered" evidence="1">
    <location>
        <begin position="1"/>
        <end position="81"/>
    </location>
</feature>
<accession>A0A3N0YI46</accession>
<keyword evidence="3" id="KW-1185">Reference proteome</keyword>
<dbReference type="AlphaFoldDB" id="A0A3N0YI46"/>
<name>A0A3N0YI46_ANAGA</name>
<gene>
    <name evidence="2" type="ORF">DPX16_11528</name>
</gene>